<accession>V2WKX1</accession>
<sequence>MIGPSDTPELASTAVQFFLYGEYTVLLGIAIHILRKRKGKSYQYNLFIIILLFLLASANVATYMVGYRLSYYGECIRADTPVPPSQAGYMYSCPSLNPVVKAQRELSFATSAVADFILATMALLHSCHFTAFAVAFSPVDAGNIVVVAAGAIGLNNLFLSGLIAFRICKINRGVAAYLGPRARNMYWTAKAATLESGLFYSAYLGVLAIIEIETVVAQEDYRNPLGTYTVADQSKLLALQDTRDAMLRLWAPIAGIASTIVIVRVALGISLNDTKSTILTMQAATSTIEEPALAINISQQDRMSRSLTGNRASDRDTSNTDVEARAEGI</sequence>
<dbReference type="KEGG" id="mrr:Moror_2046"/>
<organism evidence="3 4">
    <name type="scientific">Moniliophthora roreri (strain MCA 2997)</name>
    <name type="common">Cocoa frosty pod rot fungus</name>
    <name type="synonym">Crinipellis roreri</name>
    <dbReference type="NCBI Taxonomy" id="1381753"/>
    <lineage>
        <taxon>Eukaryota</taxon>
        <taxon>Fungi</taxon>
        <taxon>Dikarya</taxon>
        <taxon>Basidiomycota</taxon>
        <taxon>Agaricomycotina</taxon>
        <taxon>Agaricomycetes</taxon>
        <taxon>Agaricomycetidae</taxon>
        <taxon>Agaricales</taxon>
        <taxon>Marasmiineae</taxon>
        <taxon>Marasmiaceae</taxon>
        <taxon>Moniliophthora</taxon>
    </lineage>
</organism>
<feature type="transmembrane region" description="Helical" evidence="2">
    <location>
        <begin position="46"/>
        <end position="65"/>
    </location>
</feature>
<evidence type="ECO:0000313" key="3">
    <source>
        <dbReference type="EMBL" id="ESK87508.1"/>
    </source>
</evidence>
<protein>
    <submittedName>
        <fullName evidence="3">Uncharacterized protein</fullName>
    </submittedName>
</protein>
<name>V2WKX1_MONRO</name>
<gene>
    <name evidence="3" type="ORF">Moror_2046</name>
</gene>
<keyword evidence="2" id="KW-0472">Membrane</keyword>
<proteinExistence type="predicted"/>
<feature type="transmembrane region" description="Helical" evidence="2">
    <location>
        <begin position="14"/>
        <end position="34"/>
    </location>
</feature>
<feature type="transmembrane region" description="Helical" evidence="2">
    <location>
        <begin position="186"/>
        <end position="210"/>
    </location>
</feature>
<feature type="transmembrane region" description="Helical" evidence="2">
    <location>
        <begin position="144"/>
        <end position="165"/>
    </location>
</feature>
<feature type="region of interest" description="Disordered" evidence="1">
    <location>
        <begin position="305"/>
        <end position="329"/>
    </location>
</feature>
<evidence type="ECO:0000256" key="2">
    <source>
        <dbReference type="SAM" id="Phobius"/>
    </source>
</evidence>
<dbReference type="EMBL" id="AWSO01000773">
    <property type="protein sequence ID" value="ESK87508.1"/>
    <property type="molecule type" value="Genomic_DNA"/>
</dbReference>
<dbReference type="AlphaFoldDB" id="V2WKX1"/>
<dbReference type="Proteomes" id="UP000017559">
    <property type="component" value="Unassembled WGS sequence"/>
</dbReference>
<keyword evidence="2" id="KW-1133">Transmembrane helix</keyword>
<feature type="transmembrane region" description="Helical" evidence="2">
    <location>
        <begin position="249"/>
        <end position="271"/>
    </location>
</feature>
<keyword evidence="4" id="KW-1185">Reference proteome</keyword>
<dbReference type="OrthoDB" id="3265563at2759"/>
<comment type="caution">
    <text evidence="3">The sequence shown here is derived from an EMBL/GenBank/DDBJ whole genome shotgun (WGS) entry which is preliminary data.</text>
</comment>
<evidence type="ECO:0000256" key="1">
    <source>
        <dbReference type="SAM" id="MobiDB-lite"/>
    </source>
</evidence>
<dbReference type="HOGENOM" id="CLU_044614_2_2_1"/>
<feature type="compositionally biased region" description="Basic and acidic residues" evidence="1">
    <location>
        <begin position="312"/>
        <end position="329"/>
    </location>
</feature>
<reference evidence="3 4" key="1">
    <citation type="journal article" date="2014" name="BMC Genomics">
        <title>Genome and secretome analysis of the hemibiotrophic fungal pathogen, Moniliophthora roreri, which causes frosty pod rot disease of cacao: mechanisms of the biotrophic and necrotrophic phases.</title>
        <authorList>
            <person name="Meinhardt L.W."/>
            <person name="Costa G.G.L."/>
            <person name="Thomazella D.P.T."/>
            <person name="Teixeira P.J.P.L."/>
            <person name="Carazzolle M.F."/>
            <person name="Schuster S.C."/>
            <person name="Carlson J.E."/>
            <person name="Guiltinan M.J."/>
            <person name="Mieczkowski P."/>
            <person name="Farmer A."/>
            <person name="Ramaraj T."/>
            <person name="Crozier J."/>
            <person name="Davis R.E."/>
            <person name="Shao J."/>
            <person name="Melnick R.L."/>
            <person name="Pereira G.A.G."/>
            <person name="Bailey B.A."/>
        </authorList>
    </citation>
    <scope>NUCLEOTIDE SEQUENCE [LARGE SCALE GENOMIC DNA]</scope>
    <source>
        <strain evidence="3 4">MCA 2997</strain>
    </source>
</reference>
<evidence type="ECO:0000313" key="4">
    <source>
        <dbReference type="Proteomes" id="UP000017559"/>
    </source>
</evidence>
<keyword evidence="2" id="KW-0812">Transmembrane</keyword>